<dbReference type="Proteomes" id="UP001151532">
    <property type="component" value="Chromosome 2"/>
</dbReference>
<proteinExistence type="predicted"/>
<dbReference type="AlphaFoldDB" id="A0A9Q0SQA3"/>
<organism evidence="1 2">
    <name type="scientific">Salix purpurea</name>
    <name type="common">Purple osier willow</name>
    <dbReference type="NCBI Taxonomy" id="77065"/>
    <lineage>
        <taxon>Eukaryota</taxon>
        <taxon>Viridiplantae</taxon>
        <taxon>Streptophyta</taxon>
        <taxon>Embryophyta</taxon>
        <taxon>Tracheophyta</taxon>
        <taxon>Spermatophyta</taxon>
        <taxon>Magnoliopsida</taxon>
        <taxon>eudicotyledons</taxon>
        <taxon>Gunneridae</taxon>
        <taxon>Pentapetalae</taxon>
        <taxon>rosids</taxon>
        <taxon>fabids</taxon>
        <taxon>Malpighiales</taxon>
        <taxon>Salicaceae</taxon>
        <taxon>Saliceae</taxon>
        <taxon>Salix</taxon>
    </lineage>
</organism>
<dbReference type="EMBL" id="JAPFFK010000019">
    <property type="protein sequence ID" value="KAJ6685772.1"/>
    <property type="molecule type" value="Genomic_DNA"/>
</dbReference>
<evidence type="ECO:0000313" key="2">
    <source>
        <dbReference type="Proteomes" id="UP001151532"/>
    </source>
</evidence>
<name>A0A9Q0SQA3_SALPP</name>
<protein>
    <submittedName>
        <fullName evidence="1">Uncharacterized protein</fullName>
    </submittedName>
</protein>
<reference evidence="1" key="2">
    <citation type="journal article" date="2023" name="Int. J. Mol. Sci.">
        <title>De Novo Assembly and Annotation of 11 Diverse Shrub Willow (Salix) Genomes Reveals Novel Gene Organization in Sex-Linked Regions.</title>
        <authorList>
            <person name="Hyden B."/>
            <person name="Feng K."/>
            <person name="Yates T.B."/>
            <person name="Jawdy S."/>
            <person name="Cereghino C."/>
            <person name="Smart L.B."/>
            <person name="Muchero W."/>
        </authorList>
    </citation>
    <scope>NUCLEOTIDE SEQUENCE</scope>
    <source>
        <tissue evidence="1">Shoot tip</tissue>
    </source>
</reference>
<evidence type="ECO:0000313" key="1">
    <source>
        <dbReference type="EMBL" id="KAJ6685772.1"/>
    </source>
</evidence>
<comment type="caution">
    <text evidence="1">The sequence shown here is derived from an EMBL/GenBank/DDBJ whole genome shotgun (WGS) entry which is preliminary data.</text>
</comment>
<sequence>MKTLLKVGSKSYYLSEAENLSLSRRFSNICATSN</sequence>
<accession>A0A9Q0SQA3</accession>
<gene>
    <name evidence="1" type="ORF">OIU79_015731</name>
</gene>
<reference evidence="1" key="1">
    <citation type="submission" date="2022-11" db="EMBL/GenBank/DDBJ databases">
        <authorList>
            <person name="Hyden B.L."/>
            <person name="Feng K."/>
            <person name="Yates T."/>
            <person name="Jawdy S."/>
            <person name="Smart L.B."/>
            <person name="Muchero W."/>
        </authorList>
    </citation>
    <scope>NUCLEOTIDE SEQUENCE</scope>
    <source>
        <tissue evidence="1">Shoot tip</tissue>
    </source>
</reference>
<keyword evidence="2" id="KW-1185">Reference proteome</keyword>